<organism evidence="2 3">
    <name type="scientific">Thermanaerosceptrum fracticalcis</name>
    <dbReference type="NCBI Taxonomy" id="1712410"/>
    <lineage>
        <taxon>Bacteria</taxon>
        <taxon>Bacillati</taxon>
        <taxon>Bacillota</taxon>
        <taxon>Clostridia</taxon>
        <taxon>Eubacteriales</taxon>
        <taxon>Peptococcaceae</taxon>
        <taxon>Thermanaerosceptrum</taxon>
    </lineage>
</organism>
<sequence>MAIYREHGKEQPYIPMGLFKVRFPFIHYKWEWPEALQGLILVAVALGSIPVHQEILGVPFEVALVMVALNGLLYILHPTFGDPVFPGWITPAIPLVLAWCKGYTAGPDRIQAIIALQLSMAFVFFFLGFTGLAKKIVSFVPVSMRAGIILGAGLAATISVIQPKGRMTGQEVTILTGALICFLVLFSWRFAVAKEKNAFLAQLSKYGMLPGIIVAAIVGPIIGEIPIPKIQMGIIDLSLFGELVSKYTIFAVGFPGIKYFIDAIPLVIAAYIIAFGDFVLAEVVTKEADAVRDDEIIEFNPNRSNIISGFRNLVMGLFAPYGPLCGPLWAGGTIAIAERYKHGRKAMDSIWGGAGSFTIAMFIAGFFLPIISLVKPVLPAALSLTLLVQGFACCYIAMDMVKTKEERGVAGIMALFLATKTAAWGLAVGIILHLVIGVNDGKPAAAPAKPAGNALAE</sequence>
<feature type="transmembrane region" description="Helical" evidence="1">
    <location>
        <begin position="234"/>
        <end position="257"/>
    </location>
</feature>
<dbReference type="KEGG" id="tfr:BR63_17790"/>
<proteinExistence type="predicted"/>
<keyword evidence="1" id="KW-1133">Transmembrane helix</keyword>
<evidence type="ECO:0008006" key="4">
    <source>
        <dbReference type="Google" id="ProtNLM"/>
    </source>
</evidence>
<accession>A0A7G6E793</accession>
<keyword evidence="1" id="KW-0812">Transmembrane</keyword>
<evidence type="ECO:0000313" key="3">
    <source>
        <dbReference type="Proteomes" id="UP000515847"/>
    </source>
</evidence>
<keyword evidence="3" id="KW-1185">Reference proteome</keyword>
<name>A0A7G6E793_THEFR</name>
<feature type="transmembrane region" description="Helical" evidence="1">
    <location>
        <begin position="377"/>
        <end position="398"/>
    </location>
</feature>
<evidence type="ECO:0000313" key="2">
    <source>
        <dbReference type="EMBL" id="QNB47947.1"/>
    </source>
</evidence>
<reference evidence="2 3" key="1">
    <citation type="journal article" date="2019" name="Front. Microbiol.">
        <title>Thermoanaerosceptrum fracticalcis gen. nov. sp. nov., a Novel Fumarate-Fermenting Microorganism From a Deep Fractured Carbonate Aquifer of the US Great Basin.</title>
        <authorList>
            <person name="Hamilton-Brehm S.D."/>
            <person name="Stewart L.E."/>
            <person name="Zavarin M."/>
            <person name="Caldwell M."/>
            <person name="Lawson P.A."/>
            <person name="Onstott T.C."/>
            <person name="Grzymski J."/>
            <person name="Neveux I."/>
            <person name="Lollar B.S."/>
            <person name="Russell C.E."/>
            <person name="Moser D.P."/>
        </authorList>
    </citation>
    <scope>NUCLEOTIDE SEQUENCE [LARGE SCALE GENOMIC DNA]</scope>
    <source>
        <strain evidence="2 3">DRI-13</strain>
    </source>
</reference>
<feature type="transmembrane region" description="Helical" evidence="1">
    <location>
        <begin position="263"/>
        <end position="284"/>
    </location>
</feature>
<feature type="transmembrane region" description="Helical" evidence="1">
    <location>
        <begin position="58"/>
        <end position="77"/>
    </location>
</feature>
<keyword evidence="1" id="KW-0472">Membrane</keyword>
<feature type="transmembrane region" description="Helical" evidence="1">
    <location>
        <begin position="172"/>
        <end position="191"/>
    </location>
</feature>
<feature type="transmembrane region" description="Helical" evidence="1">
    <location>
        <begin position="139"/>
        <end position="160"/>
    </location>
</feature>
<feature type="transmembrane region" description="Helical" evidence="1">
    <location>
        <begin position="112"/>
        <end position="133"/>
    </location>
</feature>
<dbReference type="Proteomes" id="UP000515847">
    <property type="component" value="Chromosome"/>
</dbReference>
<evidence type="ECO:0000256" key="1">
    <source>
        <dbReference type="SAM" id="Phobius"/>
    </source>
</evidence>
<dbReference type="EMBL" id="CP045798">
    <property type="protein sequence ID" value="QNB47947.1"/>
    <property type="molecule type" value="Genomic_DNA"/>
</dbReference>
<gene>
    <name evidence="2" type="ORF">BR63_17790</name>
</gene>
<protein>
    <recommendedName>
        <fullName evidence="4">Xanthine/uracil/vitamin C permease</fullName>
    </recommendedName>
</protein>
<feature type="transmembrane region" description="Helical" evidence="1">
    <location>
        <begin position="349"/>
        <end position="371"/>
    </location>
</feature>
<dbReference type="RefSeq" id="WP_051965948.1">
    <property type="nucleotide sequence ID" value="NZ_CP045798.1"/>
</dbReference>
<dbReference type="OrthoDB" id="354989at2"/>
<feature type="transmembrane region" description="Helical" evidence="1">
    <location>
        <begin position="203"/>
        <end position="222"/>
    </location>
</feature>
<feature type="transmembrane region" description="Helical" evidence="1">
    <location>
        <begin position="410"/>
        <end position="436"/>
    </location>
</feature>
<dbReference type="AlphaFoldDB" id="A0A7G6E793"/>